<reference evidence="2 3" key="2">
    <citation type="journal article" date="2010" name="Stand. Genomic Sci.">
        <title>Complete genome sequence of Gordonia bronchialis type strain (3410).</title>
        <authorList>
            <person name="Ivanova N."/>
            <person name="Sikorski J."/>
            <person name="Jando M."/>
            <person name="Lapidus A."/>
            <person name="Nolan M."/>
            <person name="Lucas S."/>
            <person name="Del Rio T.G."/>
            <person name="Tice H."/>
            <person name="Copeland A."/>
            <person name="Cheng J.F."/>
            <person name="Chen F."/>
            <person name="Bruce D."/>
            <person name="Goodwin L."/>
            <person name="Pitluck S."/>
            <person name="Mavromatis K."/>
            <person name="Ovchinnikova G."/>
            <person name="Pati A."/>
            <person name="Chen A."/>
            <person name="Palaniappan K."/>
            <person name="Land M."/>
            <person name="Hauser L."/>
            <person name="Chang Y.J."/>
            <person name="Jeffries C.D."/>
            <person name="Chain P."/>
            <person name="Saunders E."/>
            <person name="Han C."/>
            <person name="Detter J.C."/>
            <person name="Brettin T."/>
            <person name="Rohde M."/>
            <person name="Goker M."/>
            <person name="Bristow J."/>
            <person name="Eisen J.A."/>
            <person name="Markowitz V."/>
            <person name="Hugenholtz P."/>
            <person name="Klenk H.P."/>
            <person name="Kyrpides N.C."/>
        </authorList>
    </citation>
    <scope>NUCLEOTIDE SEQUENCE [LARGE SCALE GENOMIC DNA]</scope>
    <source>
        <strain evidence="3">ATCC 25592 / DSM 43247 / BCRC 13721 / JCM 3198 / KCTC 3076 / NBRC 16047 / NCTC 10667</strain>
    </source>
</reference>
<evidence type="ECO:0000313" key="3">
    <source>
        <dbReference type="Proteomes" id="UP000001219"/>
    </source>
</evidence>
<dbReference type="Pfam" id="PF17197">
    <property type="entry name" value="DUF5134"/>
    <property type="match status" value="1"/>
</dbReference>
<dbReference type="HOGENOM" id="CLU_1545453_0_0_11"/>
<proteinExistence type="predicted"/>
<evidence type="ECO:0008006" key="4">
    <source>
        <dbReference type="Google" id="ProtNLM"/>
    </source>
</evidence>
<organism evidence="2 3">
    <name type="scientific">Gordonia bronchialis (strain ATCC 25592 / DSM 43247 / BCRC 13721 / JCM 3198 / KCTC 3076 / NBRC 16047 / NCTC 10667)</name>
    <name type="common">Rhodococcus bronchialis</name>
    <dbReference type="NCBI Taxonomy" id="526226"/>
    <lineage>
        <taxon>Bacteria</taxon>
        <taxon>Bacillati</taxon>
        <taxon>Actinomycetota</taxon>
        <taxon>Actinomycetes</taxon>
        <taxon>Mycobacteriales</taxon>
        <taxon>Gordoniaceae</taxon>
        <taxon>Gordonia</taxon>
    </lineage>
</organism>
<feature type="transmembrane region" description="Helical" evidence="1">
    <location>
        <begin position="153"/>
        <end position="172"/>
    </location>
</feature>
<accession>D0LEX1</accession>
<protein>
    <recommendedName>
        <fullName evidence="4">DUF5134 domain-containing protein</fullName>
    </recommendedName>
</protein>
<dbReference type="InterPro" id="IPR033458">
    <property type="entry name" value="DUF5134"/>
</dbReference>
<dbReference type="AlphaFoldDB" id="D0LEX1"/>
<keyword evidence="1" id="KW-0472">Membrane</keyword>
<dbReference type="Proteomes" id="UP000001219">
    <property type="component" value="Chromosome"/>
</dbReference>
<dbReference type="OrthoDB" id="4734452at2"/>
<evidence type="ECO:0000256" key="1">
    <source>
        <dbReference type="SAM" id="Phobius"/>
    </source>
</evidence>
<reference evidence="3" key="1">
    <citation type="submission" date="2009-10" db="EMBL/GenBank/DDBJ databases">
        <title>The complete chromosome of Gordonia bronchialis DSM 43247.</title>
        <authorList>
            <consortium name="US DOE Joint Genome Institute (JGI-PGF)"/>
            <person name="Lucas S."/>
            <person name="Copeland A."/>
            <person name="Lapidus A."/>
            <person name="Glavina del Rio T."/>
            <person name="Dalin E."/>
            <person name="Tice H."/>
            <person name="Bruce D."/>
            <person name="Goodwin L."/>
            <person name="Pitluck S."/>
            <person name="Kyrpides N."/>
            <person name="Mavromatis K."/>
            <person name="Ivanova N."/>
            <person name="Ovchinnikova G."/>
            <person name="Saunders E."/>
            <person name="Brettin T."/>
            <person name="Detter J.C."/>
            <person name="Han C."/>
            <person name="Larimer F."/>
            <person name="Land M."/>
            <person name="Hauser L."/>
            <person name="Markowitz V."/>
            <person name="Cheng J.-F."/>
            <person name="Hugenholtz P."/>
            <person name="Woyke T."/>
            <person name="Wu D."/>
            <person name="Jando M."/>
            <person name="Schneider S."/>
            <person name="Goeker M."/>
            <person name="Klenk H.-P."/>
            <person name="Eisen J.A."/>
        </authorList>
    </citation>
    <scope>NUCLEOTIDE SEQUENCE [LARGE SCALE GENOMIC DNA]</scope>
    <source>
        <strain evidence="3">ATCC 25592 / DSM 43247 / BCRC 13721 / JCM 3198 / KCTC 3076 / NBRC 16047 / NCTC 10667</strain>
    </source>
</reference>
<keyword evidence="1" id="KW-1133">Transmembrane helix</keyword>
<name>D0LEX1_GORB4</name>
<keyword evidence="3" id="KW-1185">Reference proteome</keyword>
<gene>
    <name evidence="2" type="ordered locus">Gbro_2614</name>
</gene>
<keyword evidence="1" id="KW-0812">Transmembrane</keyword>
<feature type="transmembrane region" description="Helical" evidence="1">
    <location>
        <begin position="20"/>
        <end position="39"/>
    </location>
</feature>
<evidence type="ECO:0000313" key="2">
    <source>
        <dbReference type="EMBL" id="ACY21845.1"/>
    </source>
</evidence>
<sequence length="173" mass="18568">MMVVAMIVMAWPIGLRLSGVPPLVFFAGATVVLAVIAARTLMARRFYVYASLTMGSMVWMYAVMSRHSLASSGADGPSASHHLGADDAVAEMASMHGATSSPGWMSPLNLLIVLAFLVATLVCTGKFVAAMWAAPRIRRSQAVSFTRRWQREIGWLCHGCMAAAMGIMFATLL</sequence>
<dbReference type="EMBL" id="CP001802">
    <property type="protein sequence ID" value="ACY21845.1"/>
    <property type="molecule type" value="Genomic_DNA"/>
</dbReference>
<dbReference type="STRING" id="526226.Gbro_2614"/>
<dbReference type="KEGG" id="gbr:Gbro_2614"/>
<feature type="transmembrane region" description="Helical" evidence="1">
    <location>
        <begin position="110"/>
        <end position="132"/>
    </location>
</feature>
<feature type="transmembrane region" description="Helical" evidence="1">
    <location>
        <begin position="46"/>
        <end position="64"/>
    </location>
</feature>